<evidence type="ECO:0000313" key="1">
    <source>
        <dbReference type="EMBL" id="MBS4893740.1"/>
    </source>
</evidence>
<accession>A0A943A3P9</accession>
<name>A0A943A3P9_VEIPA</name>
<comment type="caution">
    <text evidence="1">The sequence shown here is derived from an EMBL/GenBank/DDBJ whole genome shotgun (WGS) entry which is preliminary data.</text>
</comment>
<sequence length="71" mass="8523">MKVKELIEKLQQLDQDREIYMLGYDNNEEAYGVWTVKVITIKEHNKNNFINKVEEDGECKKIDEEDYIILD</sequence>
<gene>
    <name evidence="1" type="ORF">KHZ90_08195</name>
</gene>
<dbReference type="AlphaFoldDB" id="A0A943A3P9"/>
<protein>
    <submittedName>
        <fullName evidence="1">Uncharacterized protein</fullName>
    </submittedName>
</protein>
<dbReference type="Proteomes" id="UP000778864">
    <property type="component" value="Unassembled WGS sequence"/>
</dbReference>
<dbReference type="RefSeq" id="WP_278467952.1">
    <property type="nucleotide sequence ID" value="NZ_JAGZMU010000005.1"/>
</dbReference>
<reference evidence="1" key="1">
    <citation type="submission" date="2021-02" db="EMBL/GenBank/DDBJ databases">
        <title>Infant gut strain persistence is associated with maternal origin, phylogeny, and functional potential including surface adhesion and iron acquisition.</title>
        <authorList>
            <person name="Lou Y.C."/>
        </authorList>
    </citation>
    <scope>NUCLEOTIDE SEQUENCE</scope>
    <source>
        <strain evidence="1">L3_108_031G1_dasL3_108_031G1_concoct_20</strain>
    </source>
</reference>
<evidence type="ECO:0000313" key="2">
    <source>
        <dbReference type="Proteomes" id="UP000778864"/>
    </source>
</evidence>
<organism evidence="1 2">
    <name type="scientific">Veillonella parvula</name>
    <name type="common">Staphylococcus parvulus</name>
    <dbReference type="NCBI Taxonomy" id="29466"/>
    <lineage>
        <taxon>Bacteria</taxon>
        <taxon>Bacillati</taxon>
        <taxon>Bacillota</taxon>
        <taxon>Negativicutes</taxon>
        <taxon>Veillonellales</taxon>
        <taxon>Veillonellaceae</taxon>
        <taxon>Veillonella</taxon>
    </lineage>
</organism>
<proteinExistence type="predicted"/>
<dbReference type="EMBL" id="JAGZMU010000005">
    <property type="protein sequence ID" value="MBS4893740.1"/>
    <property type="molecule type" value="Genomic_DNA"/>
</dbReference>